<comment type="caution">
    <text evidence="1">The sequence shown here is derived from an EMBL/GenBank/DDBJ whole genome shotgun (WGS) entry which is preliminary data.</text>
</comment>
<reference evidence="2" key="1">
    <citation type="journal article" date="2019" name="Int. J. Syst. Evol. Microbiol.">
        <title>The Global Catalogue of Microorganisms (GCM) 10K type strain sequencing project: providing services to taxonomists for standard genome sequencing and annotation.</title>
        <authorList>
            <consortium name="The Broad Institute Genomics Platform"/>
            <consortium name="The Broad Institute Genome Sequencing Center for Infectious Disease"/>
            <person name="Wu L."/>
            <person name="Ma J."/>
        </authorList>
    </citation>
    <scope>NUCLEOTIDE SEQUENCE [LARGE SCALE GENOMIC DNA]</scope>
    <source>
        <strain evidence="2">JCM 18325</strain>
    </source>
</reference>
<dbReference type="EMBL" id="BAABJW010000001">
    <property type="protein sequence ID" value="GAA4804289.1"/>
    <property type="molecule type" value="Genomic_DNA"/>
</dbReference>
<sequence length="195" mass="23144">MMKFNIIILILFYCSLSFSQVKNEKEERIEASEFPKNSLLYFNAIATRAKNIKYYKETDGEKSSYEAKFKLNKLHYSIEFDTLGKLEDIEIVIKEKHIPEPILNKIMDYYKTKYAKVRFIKIQKQFVNTSDKSDHEFLNYVLDNPIGKNTHFEIIAEIKTKEDKTRLLKEFTFENTGKFEKSRPISSSSYEHALY</sequence>
<proteinExistence type="predicted"/>
<dbReference type="RefSeq" id="WP_345275668.1">
    <property type="nucleotide sequence ID" value="NZ_BAABJW010000001.1"/>
</dbReference>
<evidence type="ECO:0000313" key="1">
    <source>
        <dbReference type="EMBL" id="GAA4804289.1"/>
    </source>
</evidence>
<organism evidence="1 2">
    <name type="scientific">Litoribaculum gwangyangense</name>
    <dbReference type="NCBI Taxonomy" id="1130722"/>
    <lineage>
        <taxon>Bacteria</taxon>
        <taxon>Pseudomonadati</taxon>
        <taxon>Bacteroidota</taxon>
        <taxon>Flavobacteriia</taxon>
        <taxon>Flavobacteriales</taxon>
        <taxon>Flavobacteriaceae</taxon>
        <taxon>Litoribaculum</taxon>
    </lineage>
</organism>
<gene>
    <name evidence="1" type="ORF">GCM10023330_08290</name>
</gene>
<dbReference type="Gene3D" id="3.40.1420.30">
    <property type="match status" value="1"/>
</dbReference>
<name>A0ABP9C849_9FLAO</name>
<protein>
    <submittedName>
        <fullName evidence="1">Uncharacterized protein</fullName>
    </submittedName>
</protein>
<accession>A0ABP9C849</accession>
<dbReference type="SUPFAM" id="SSF160574">
    <property type="entry name" value="BT0923-like"/>
    <property type="match status" value="1"/>
</dbReference>
<keyword evidence="2" id="KW-1185">Reference proteome</keyword>
<dbReference type="Proteomes" id="UP001501433">
    <property type="component" value="Unassembled WGS sequence"/>
</dbReference>
<evidence type="ECO:0000313" key="2">
    <source>
        <dbReference type="Proteomes" id="UP001501433"/>
    </source>
</evidence>